<dbReference type="AlphaFoldDB" id="A0A5B2TUU6"/>
<evidence type="ECO:0000256" key="1">
    <source>
        <dbReference type="SAM" id="Coils"/>
    </source>
</evidence>
<reference evidence="3 4" key="1">
    <citation type="submission" date="2019-09" db="EMBL/GenBank/DDBJ databases">
        <authorList>
            <person name="Khan S.A."/>
            <person name="Jeon C.O."/>
            <person name="Chun B.H."/>
            <person name="Jeong S.E."/>
        </authorList>
    </citation>
    <scope>NUCLEOTIDE SEQUENCE [LARGE SCALE GENOMIC DNA]</scope>
    <source>
        <strain evidence="3 4">KCTC 42508</strain>
    </source>
</reference>
<dbReference type="EMBL" id="VUOE01000001">
    <property type="protein sequence ID" value="KAA2218316.1"/>
    <property type="molecule type" value="Genomic_DNA"/>
</dbReference>
<feature type="coiled-coil region" evidence="1">
    <location>
        <begin position="45"/>
        <end position="72"/>
    </location>
</feature>
<evidence type="ECO:0000313" key="4">
    <source>
        <dbReference type="Proteomes" id="UP000323188"/>
    </source>
</evidence>
<gene>
    <name evidence="3" type="ORF">F0361_01450</name>
</gene>
<feature type="compositionally biased region" description="Basic and acidic residues" evidence="2">
    <location>
        <begin position="168"/>
        <end position="177"/>
    </location>
</feature>
<organism evidence="3 4">
    <name type="scientific">Maribacter flavus</name>
    <dbReference type="NCBI Taxonomy" id="1658664"/>
    <lineage>
        <taxon>Bacteria</taxon>
        <taxon>Pseudomonadati</taxon>
        <taxon>Bacteroidota</taxon>
        <taxon>Flavobacteriia</taxon>
        <taxon>Flavobacteriales</taxon>
        <taxon>Flavobacteriaceae</taxon>
        <taxon>Maribacter</taxon>
    </lineage>
</organism>
<evidence type="ECO:0000256" key="2">
    <source>
        <dbReference type="SAM" id="MobiDB-lite"/>
    </source>
</evidence>
<keyword evidence="1" id="KW-0175">Coiled coil</keyword>
<proteinExistence type="predicted"/>
<feature type="region of interest" description="Disordered" evidence="2">
    <location>
        <begin position="164"/>
        <end position="211"/>
    </location>
</feature>
<protein>
    <submittedName>
        <fullName evidence="3">Uncharacterized protein</fullName>
    </submittedName>
</protein>
<dbReference type="Proteomes" id="UP000323188">
    <property type="component" value="Unassembled WGS sequence"/>
</dbReference>
<evidence type="ECO:0000313" key="3">
    <source>
        <dbReference type="EMBL" id="KAA2218316.1"/>
    </source>
</evidence>
<comment type="caution">
    <text evidence="3">The sequence shown here is derived from an EMBL/GenBank/DDBJ whole genome shotgun (WGS) entry which is preliminary data.</text>
</comment>
<dbReference type="RefSeq" id="WP_154916933.1">
    <property type="nucleotide sequence ID" value="NZ_VUOE01000001.1"/>
</dbReference>
<accession>A0A5B2TUU6</accession>
<name>A0A5B2TUU6_9FLAO</name>
<sequence>MKNLCKPLLIFIFLIPLVSCKQNQEKPPTEVKEEVLTAPKQIISLEEADSLYENYKNRRAAFIEKMESENQKDENPFEPTQFISFEIEVLENYLKYVKQEAKNGGTEADSIRIYLGNYGNTSRRYPNKNTVFLLPTAQVDGAYGGIFIDAEGKAKLVRDWIASQQGDNSKEGREKSEASFIPKTNAAPVLQGGTSLTLNRGNGGPPPKTDF</sequence>